<evidence type="ECO:0000256" key="1">
    <source>
        <dbReference type="ARBA" id="ARBA00006987"/>
    </source>
</evidence>
<sequence>MGNEPLKAISPGRRAWMRRGLALGGAAVLGTNVAARAVAATTAEAWPTGPIRLVVPFPPGGSVDTVARTLGPQLQAQLGQPVVIENRPGASSVMGAQHVKQSKPDGYTILLNASLQVANPVLLATATYDPLKDFVSITEIGAQPQLVVVRADGPYKTMADLVDDARKHPRHVTWAIAAFGAAGHLACALVNVQAKVDMPIIPYKGGGPALMDVMGGHVSAQIEPMASAYPHVQAGKLRALAVTSAQRLASLPDVPTVAESGFPGFDMPSWYGLWAPAGTPRAIVDKLYAETAEALKAPPVAERLAAISFIPMGTSPETFARYSASELEKYRDLIQKAHIKADA</sequence>
<dbReference type="PANTHER" id="PTHR42928:SF5">
    <property type="entry name" value="BLR1237 PROTEIN"/>
    <property type="match status" value="1"/>
</dbReference>
<dbReference type="Proteomes" id="UP000216020">
    <property type="component" value="Unassembled WGS sequence"/>
</dbReference>
<dbReference type="PROSITE" id="PS51318">
    <property type="entry name" value="TAT"/>
    <property type="match status" value="1"/>
</dbReference>
<organism evidence="2 3">
    <name type="scientific">Bordetella genomosp. 10</name>
    <dbReference type="NCBI Taxonomy" id="1416804"/>
    <lineage>
        <taxon>Bacteria</taxon>
        <taxon>Pseudomonadati</taxon>
        <taxon>Pseudomonadota</taxon>
        <taxon>Betaproteobacteria</taxon>
        <taxon>Burkholderiales</taxon>
        <taxon>Alcaligenaceae</taxon>
        <taxon>Bordetella</taxon>
    </lineage>
</organism>
<dbReference type="EMBL" id="NEVM01000005">
    <property type="protein sequence ID" value="OZI31546.1"/>
    <property type="molecule type" value="Genomic_DNA"/>
</dbReference>
<dbReference type="OrthoDB" id="8630186at2"/>
<proteinExistence type="inferred from homology"/>
<comment type="caution">
    <text evidence="2">The sequence shown here is derived from an EMBL/GenBank/DDBJ whole genome shotgun (WGS) entry which is preliminary data.</text>
</comment>
<dbReference type="Gene3D" id="3.40.190.10">
    <property type="entry name" value="Periplasmic binding protein-like II"/>
    <property type="match status" value="1"/>
</dbReference>
<dbReference type="InterPro" id="IPR005064">
    <property type="entry name" value="BUG"/>
</dbReference>
<dbReference type="SUPFAM" id="SSF53850">
    <property type="entry name" value="Periplasmic binding protein-like II"/>
    <property type="match status" value="1"/>
</dbReference>
<protein>
    <submittedName>
        <fullName evidence="2">ABC transporter substrate-binding protein</fullName>
    </submittedName>
</protein>
<name>A0A261S2H3_9BORD</name>
<dbReference type="RefSeq" id="WP_094855954.1">
    <property type="nucleotide sequence ID" value="NZ_NEVM01000005.1"/>
</dbReference>
<gene>
    <name evidence="2" type="ORF">CAL29_27025</name>
</gene>
<evidence type="ECO:0000313" key="2">
    <source>
        <dbReference type="EMBL" id="OZI31546.1"/>
    </source>
</evidence>
<keyword evidence="3" id="KW-1185">Reference proteome</keyword>
<dbReference type="PIRSF" id="PIRSF017082">
    <property type="entry name" value="YflP"/>
    <property type="match status" value="1"/>
</dbReference>
<dbReference type="CDD" id="cd07012">
    <property type="entry name" value="PBP2_Bug_TTT"/>
    <property type="match status" value="1"/>
</dbReference>
<reference evidence="3" key="1">
    <citation type="submission" date="2017-05" db="EMBL/GenBank/DDBJ databases">
        <title>Complete and WGS of Bordetella genogroups.</title>
        <authorList>
            <person name="Spilker T."/>
            <person name="Lipuma J."/>
        </authorList>
    </citation>
    <scope>NUCLEOTIDE SEQUENCE [LARGE SCALE GENOMIC DNA]</scope>
    <source>
        <strain evidence="3">AU16122</strain>
    </source>
</reference>
<dbReference type="InterPro" id="IPR042100">
    <property type="entry name" value="Bug_dom1"/>
</dbReference>
<dbReference type="Gene3D" id="3.40.190.150">
    <property type="entry name" value="Bordetella uptake gene, domain 1"/>
    <property type="match status" value="1"/>
</dbReference>
<dbReference type="PANTHER" id="PTHR42928">
    <property type="entry name" value="TRICARBOXYLATE-BINDING PROTEIN"/>
    <property type="match status" value="1"/>
</dbReference>
<comment type="similarity">
    <text evidence="1">Belongs to the UPF0065 (bug) family.</text>
</comment>
<evidence type="ECO:0000313" key="3">
    <source>
        <dbReference type="Proteomes" id="UP000216020"/>
    </source>
</evidence>
<dbReference type="AlphaFoldDB" id="A0A261S2H3"/>
<accession>A0A261S2H3</accession>
<dbReference type="InterPro" id="IPR006311">
    <property type="entry name" value="TAT_signal"/>
</dbReference>
<dbReference type="Pfam" id="PF03401">
    <property type="entry name" value="TctC"/>
    <property type="match status" value="1"/>
</dbReference>